<dbReference type="InterPro" id="IPR026891">
    <property type="entry name" value="Fn3-like"/>
</dbReference>
<dbReference type="EMBL" id="JAVHJV010000004">
    <property type="protein sequence ID" value="KAK5942923.1"/>
    <property type="molecule type" value="Genomic_DNA"/>
</dbReference>
<keyword evidence="3" id="KW-1185">Reference proteome</keyword>
<accession>A0ABR0RRN8</accession>
<reference evidence="2 3" key="1">
    <citation type="journal article" date="2023" name="Res Sq">
        <title>Genomic and morphological characterization of Knufia obscura isolated from the Mars 2020 spacecraft assembly facility.</title>
        <authorList>
            <person name="Chander A.M."/>
            <person name="Teixeira M.M."/>
            <person name="Singh N.K."/>
            <person name="Williams M.P."/>
            <person name="Parker C.W."/>
            <person name="Leo P."/>
            <person name="Stajich J.E."/>
            <person name="Torok T."/>
            <person name="Tighe S."/>
            <person name="Mason C.E."/>
            <person name="Venkateswaran K."/>
        </authorList>
    </citation>
    <scope>NUCLEOTIDE SEQUENCE [LARGE SCALE GENOMIC DNA]</scope>
    <source>
        <strain evidence="2 3">CCFEE 5817</strain>
    </source>
</reference>
<dbReference type="GeneID" id="89997377"/>
<dbReference type="Pfam" id="PF14310">
    <property type="entry name" value="Fn3-like"/>
    <property type="match status" value="1"/>
</dbReference>
<gene>
    <name evidence="2" type="ORF">PMZ80_003928</name>
</gene>
<dbReference type="RefSeq" id="XP_064731013.1">
    <property type="nucleotide sequence ID" value="XM_064872355.1"/>
</dbReference>
<name>A0ABR0RRN8_9EURO</name>
<dbReference type="Proteomes" id="UP001334248">
    <property type="component" value="Unassembled WGS sequence"/>
</dbReference>
<evidence type="ECO:0000259" key="1">
    <source>
        <dbReference type="Pfam" id="PF14310"/>
    </source>
</evidence>
<proteinExistence type="predicted"/>
<sequence length="177" mass="19646">MPAAVLNYGSHNHSTAHFQPTAHLQIKYVSRLPDTRTSSPFFSSLRARSATFEAPMCTATVTENTQSQSWKITAIIRNATSQPQSQAIKIYSWPMFAPEDSRFIASAGTTAPVEPAQNGMIEIEVPKRDLAEWSERRGKWVLEEGIYMFEIKASEDLGAGTGIVKQVSVVGHMEWSE</sequence>
<feature type="domain" description="Fibronectin type III-like" evidence="1">
    <location>
        <begin position="113"/>
        <end position="154"/>
    </location>
</feature>
<dbReference type="InterPro" id="IPR013783">
    <property type="entry name" value="Ig-like_fold"/>
</dbReference>
<dbReference type="Gene3D" id="2.60.40.10">
    <property type="entry name" value="Immunoglobulins"/>
    <property type="match status" value="1"/>
</dbReference>
<comment type="caution">
    <text evidence="2">The sequence shown here is derived from an EMBL/GenBank/DDBJ whole genome shotgun (WGS) entry which is preliminary data.</text>
</comment>
<protein>
    <recommendedName>
        <fullName evidence="1">Fibronectin type III-like domain-containing protein</fullName>
    </recommendedName>
</protein>
<evidence type="ECO:0000313" key="2">
    <source>
        <dbReference type="EMBL" id="KAK5942923.1"/>
    </source>
</evidence>
<evidence type="ECO:0000313" key="3">
    <source>
        <dbReference type="Proteomes" id="UP001334248"/>
    </source>
</evidence>
<organism evidence="2 3">
    <name type="scientific">Knufia obscura</name>
    <dbReference type="NCBI Taxonomy" id="1635080"/>
    <lineage>
        <taxon>Eukaryota</taxon>
        <taxon>Fungi</taxon>
        <taxon>Dikarya</taxon>
        <taxon>Ascomycota</taxon>
        <taxon>Pezizomycotina</taxon>
        <taxon>Eurotiomycetes</taxon>
        <taxon>Chaetothyriomycetidae</taxon>
        <taxon>Chaetothyriales</taxon>
        <taxon>Trichomeriaceae</taxon>
        <taxon>Knufia</taxon>
    </lineage>
</organism>